<comment type="similarity">
    <text evidence="2 9">Belongs to the membrane fusion protein (MFP) (TC 8.A.1) family.</text>
</comment>
<evidence type="ECO:0000256" key="1">
    <source>
        <dbReference type="ARBA" id="ARBA00004377"/>
    </source>
</evidence>
<keyword evidence="3 9" id="KW-0813">Transport</keyword>
<evidence type="ECO:0000256" key="9">
    <source>
        <dbReference type="RuleBase" id="RU365093"/>
    </source>
</evidence>
<protein>
    <recommendedName>
        <fullName evidence="9">Membrane fusion protein (MFP) family protein</fullName>
    </recommendedName>
</protein>
<evidence type="ECO:0000256" key="8">
    <source>
        <dbReference type="ARBA" id="ARBA00023136"/>
    </source>
</evidence>
<sequence>MTTGTELVEWHREVPRSIRSHAAVGLALFALAFGGFGTWGATAPLASAVIAPGSFMATGRNTIVQHLEGGQIAEILVEEGQRVAAGEVIVRLDRTAARADLREYDQRQARLEATEARLQATLSGETGVSFPPALEARAQESPEVRQILSDQRSAFTSARALHRSELSILENNVGALEVRSEGYRLQRDAYRERGVLLSEELESKRTLYDSGHIRLPELNAVRRAVLETEGHIARLDAEIEEIAHARSKLVLEIAKLKSERRTDALNELTSVQAELDSVREKARKAADILERADIAAPVAGTVVRLHYHGRGGVIEAGKPVAEILPADAPLLIETLLPRTDIDAVHMGQAANIRLTALNARTTPVLDGRVSYVSADAVTHQDEGTAPREVYVAHVNVPPEELDRLNRAAPVPGMPAEVMIRIEERTFFDYLVKPIRDSMARAFREE</sequence>
<dbReference type="OrthoDB" id="9810980at2"/>
<dbReference type="InterPro" id="IPR010129">
    <property type="entry name" value="T1SS_HlyD"/>
</dbReference>
<evidence type="ECO:0000256" key="5">
    <source>
        <dbReference type="ARBA" id="ARBA00022519"/>
    </source>
</evidence>
<evidence type="ECO:0000313" key="13">
    <source>
        <dbReference type="EMBL" id="REC58472.1"/>
    </source>
</evidence>
<evidence type="ECO:0000256" key="7">
    <source>
        <dbReference type="ARBA" id="ARBA00022989"/>
    </source>
</evidence>
<feature type="transmembrane region" description="Helical" evidence="9">
    <location>
        <begin position="21"/>
        <end position="41"/>
    </location>
</feature>
<dbReference type="AlphaFoldDB" id="A0A3D9BYK2"/>
<gene>
    <name evidence="13" type="ORF">DRV84_02610</name>
</gene>
<dbReference type="InterPro" id="IPR058781">
    <property type="entry name" value="HH_AprE-like"/>
</dbReference>
<evidence type="ECO:0000256" key="4">
    <source>
        <dbReference type="ARBA" id="ARBA00022475"/>
    </source>
</evidence>
<evidence type="ECO:0000256" key="6">
    <source>
        <dbReference type="ARBA" id="ARBA00022692"/>
    </source>
</evidence>
<evidence type="ECO:0000256" key="3">
    <source>
        <dbReference type="ARBA" id="ARBA00022448"/>
    </source>
</evidence>
<dbReference type="NCBIfam" id="TIGR01843">
    <property type="entry name" value="type_I_hlyD"/>
    <property type="match status" value="1"/>
</dbReference>
<evidence type="ECO:0000256" key="2">
    <source>
        <dbReference type="ARBA" id="ARBA00009477"/>
    </source>
</evidence>
<dbReference type="PANTHER" id="PTHR30386:SF17">
    <property type="entry name" value="ALKALINE PROTEASE SECRETION PROTEIN APRE"/>
    <property type="match status" value="1"/>
</dbReference>
<evidence type="ECO:0000256" key="10">
    <source>
        <dbReference type="SAM" id="Coils"/>
    </source>
</evidence>
<keyword evidence="10" id="KW-0175">Coiled coil</keyword>
<dbReference type="GO" id="GO:0015031">
    <property type="term" value="P:protein transport"/>
    <property type="evidence" value="ECO:0007669"/>
    <property type="project" value="InterPro"/>
</dbReference>
<feature type="domain" description="AprE-like beta-barrel" evidence="12">
    <location>
        <begin position="330"/>
        <end position="421"/>
    </location>
</feature>
<dbReference type="Pfam" id="PF25994">
    <property type="entry name" value="HH_AprE"/>
    <property type="match status" value="1"/>
</dbReference>
<dbReference type="EMBL" id="QOHR01000002">
    <property type="protein sequence ID" value="REC58472.1"/>
    <property type="molecule type" value="Genomic_DNA"/>
</dbReference>
<evidence type="ECO:0000313" key="14">
    <source>
        <dbReference type="Proteomes" id="UP000257131"/>
    </source>
</evidence>
<dbReference type="Pfam" id="PF26002">
    <property type="entry name" value="Beta-barrel_AprE"/>
    <property type="match status" value="1"/>
</dbReference>
<keyword evidence="14" id="KW-1185">Reference proteome</keyword>
<evidence type="ECO:0000259" key="12">
    <source>
        <dbReference type="Pfam" id="PF26002"/>
    </source>
</evidence>
<dbReference type="PRINTS" id="PR01490">
    <property type="entry name" value="RTXTOXIND"/>
</dbReference>
<keyword evidence="6 9" id="KW-0812">Transmembrane</keyword>
<dbReference type="InterPro" id="IPR058982">
    <property type="entry name" value="Beta-barrel_AprE"/>
</dbReference>
<name>A0A3D9BYK2_9RHOB</name>
<dbReference type="Gene3D" id="2.40.50.100">
    <property type="match status" value="1"/>
</dbReference>
<dbReference type="GO" id="GO:0005886">
    <property type="term" value="C:plasma membrane"/>
    <property type="evidence" value="ECO:0007669"/>
    <property type="project" value="UniProtKB-SubCell"/>
</dbReference>
<keyword evidence="5 9" id="KW-0997">Cell inner membrane</keyword>
<dbReference type="Proteomes" id="UP000257131">
    <property type="component" value="Unassembled WGS sequence"/>
</dbReference>
<feature type="coiled-coil region" evidence="10">
    <location>
        <begin position="94"/>
        <end position="121"/>
    </location>
</feature>
<feature type="domain" description="AprE-like long alpha-helical hairpin" evidence="11">
    <location>
        <begin position="97"/>
        <end position="287"/>
    </location>
</feature>
<keyword evidence="4 9" id="KW-1003">Cell membrane</keyword>
<dbReference type="InterPro" id="IPR050739">
    <property type="entry name" value="MFP"/>
</dbReference>
<dbReference type="PANTHER" id="PTHR30386">
    <property type="entry name" value="MEMBRANE FUSION SUBUNIT OF EMRAB-TOLC MULTIDRUG EFFLUX PUMP"/>
    <property type="match status" value="1"/>
</dbReference>
<comment type="caution">
    <text evidence="13">The sequence shown here is derived from an EMBL/GenBank/DDBJ whole genome shotgun (WGS) entry which is preliminary data.</text>
</comment>
<proteinExistence type="inferred from homology"/>
<reference evidence="13 14" key="1">
    <citation type="journal article" date="2017" name="Int. J. Syst. Evol. Microbiol.">
        <title>Rhodosalinus sediminis gen. nov., sp. nov., isolated from marine saltern.</title>
        <authorList>
            <person name="Guo L.Y."/>
            <person name="Ling S.K."/>
            <person name="Li C.M."/>
            <person name="Chen G.J."/>
            <person name="Du Z.J."/>
        </authorList>
    </citation>
    <scope>NUCLEOTIDE SEQUENCE [LARGE SCALE GENOMIC DNA]</scope>
    <source>
        <strain evidence="13 14">WDN1C137</strain>
    </source>
</reference>
<organism evidence="13 14">
    <name type="scientific">Rhodosalinus sediminis</name>
    <dbReference type="NCBI Taxonomy" id="1940533"/>
    <lineage>
        <taxon>Bacteria</taxon>
        <taxon>Pseudomonadati</taxon>
        <taxon>Pseudomonadota</taxon>
        <taxon>Alphaproteobacteria</taxon>
        <taxon>Rhodobacterales</taxon>
        <taxon>Paracoccaceae</taxon>
        <taxon>Rhodosalinus</taxon>
    </lineage>
</organism>
<accession>A0A3D9BYK2</accession>
<keyword evidence="7 9" id="KW-1133">Transmembrane helix</keyword>
<evidence type="ECO:0000259" key="11">
    <source>
        <dbReference type="Pfam" id="PF25994"/>
    </source>
</evidence>
<dbReference type="Gene3D" id="2.40.30.170">
    <property type="match status" value="1"/>
</dbReference>
<dbReference type="RefSeq" id="WP_115978302.1">
    <property type="nucleotide sequence ID" value="NZ_QOHR01000002.1"/>
</dbReference>
<comment type="subcellular location">
    <subcellularLocation>
        <location evidence="1 9">Cell inner membrane</location>
        <topology evidence="1 9">Single-pass membrane protein</topology>
    </subcellularLocation>
</comment>
<keyword evidence="8 9" id="KW-0472">Membrane</keyword>